<dbReference type="PANTHER" id="PTHR11245:SF6">
    <property type="entry name" value="DUF19 DOMAIN-CONTAINING PROTEIN"/>
    <property type="match status" value="1"/>
</dbReference>
<sequence>KRIAINQRSVHPPEPLPIPPERMTSKDWGIKEEDIKEDTPLTTGFLNAEDQVKDDEWNGEGYDYITRKMMTIYECEGWKYDENGENNADLLCALLDPKRSDLMEKLKSVIQYVVNDRNSGSRERLYIRSLLIHHFCNGIDMDYLLSLYKHRIPLTQEQLKKYCSIITNIYKKTDDIVFKLIADHSKCSKILHEGKVNKNLMNEMVQKFPFLLNPQWVPPIAETLTEEQMEWGKSRCDFYIYYTLIVVRQLRELGYLLTDAFIDGITHITVRNISSSVCNSAEDRDWAIRYIKTVIERNKTRI</sequence>
<feature type="region of interest" description="Disordered" evidence="5">
    <location>
        <begin position="1"/>
        <end position="24"/>
    </location>
</feature>
<dbReference type="InterPro" id="IPR004978">
    <property type="entry name" value="Stanniocalcin"/>
</dbReference>
<keyword evidence="4" id="KW-1015">Disulfide bond</keyword>
<dbReference type="EMBL" id="BTSX01000005">
    <property type="protein sequence ID" value="GMT01438.1"/>
    <property type="molecule type" value="Genomic_DNA"/>
</dbReference>
<comment type="similarity">
    <text evidence="1">Belongs to the stanniocalcin family.</text>
</comment>
<comment type="subunit">
    <text evidence="2">Homodimer; disulfide-linked.</text>
</comment>
<evidence type="ECO:0000256" key="1">
    <source>
        <dbReference type="ARBA" id="ARBA00008693"/>
    </source>
</evidence>
<accession>A0AAV5U4R9</accession>
<dbReference type="AlphaFoldDB" id="A0AAV5U4R9"/>
<dbReference type="GO" id="GO:0005615">
    <property type="term" value="C:extracellular space"/>
    <property type="evidence" value="ECO:0007669"/>
    <property type="project" value="TreeGrafter"/>
</dbReference>
<evidence type="ECO:0000256" key="2">
    <source>
        <dbReference type="ARBA" id="ARBA00011748"/>
    </source>
</evidence>
<evidence type="ECO:0000313" key="7">
    <source>
        <dbReference type="Proteomes" id="UP001432027"/>
    </source>
</evidence>
<evidence type="ECO:0000256" key="5">
    <source>
        <dbReference type="SAM" id="MobiDB-lite"/>
    </source>
</evidence>
<dbReference type="Proteomes" id="UP001432027">
    <property type="component" value="Unassembled WGS sequence"/>
</dbReference>
<evidence type="ECO:0000256" key="3">
    <source>
        <dbReference type="ARBA" id="ARBA00022702"/>
    </source>
</evidence>
<comment type="caution">
    <text evidence="6">The sequence shown here is derived from an EMBL/GenBank/DDBJ whole genome shotgun (WGS) entry which is preliminary data.</text>
</comment>
<dbReference type="PANTHER" id="PTHR11245">
    <property type="entry name" value="STANNIOCALCIN"/>
    <property type="match status" value="1"/>
</dbReference>
<name>A0AAV5U4R9_9BILA</name>
<keyword evidence="3" id="KW-0372">Hormone</keyword>
<keyword evidence="7" id="KW-1185">Reference proteome</keyword>
<evidence type="ECO:0000256" key="4">
    <source>
        <dbReference type="ARBA" id="ARBA00023157"/>
    </source>
</evidence>
<feature type="non-terminal residue" evidence="6">
    <location>
        <position position="1"/>
    </location>
</feature>
<dbReference type="GO" id="GO:0006874">
    <property type="term" value="P:intracellular calcium ion homeostasis"/>
    <property type="evidence" value="ECO:0007669"/>
    <property type="project" value="TreeGrafter"/>
</dbReference>
<proteinExistence type="inferred from homology"/>
<organism evidence="6 7">
    <name type="scientific">Pristionchus entomophagus</name>
    <dbReference type="NCBI Taxonomy" id="358040"/>
    <lineage>
        <taxon>Eukaryota</taxon>
        <taxon>Metazoa</taxon>
        <taxon>Ecdysozoa</taxon>
        <taxon>Nematoda</taxon>
        <taxon>Chromadorea</taxon>
        <taxon>Rhabditida</taxon>
        <taxon>Rhabditina</taxon>
        <taxon>Diplogasteromorpha</taxon>
        <taxon>Diplogasteroidea</taxon>
        <taxon>Neodiplogasteridae</taxon>
        <taxon>Pristionchus</taxon>
    </lineage>
</organism>
<gene>
    <name evidence="6" type="ORF">PENTCL1PPCAC_23612</name>
</gene>
<dbReference type="GO" id="GO:0005179">
    <property type="term" value="F:hormone activity"/>
    <property type="evidence" value="ECO:0007669"/>
    <property type="project" value="UniProtKB-KW"/>
</dbReference>
<reference evidence="6" key="1">
    <citation type="submission" date="2023-10" db="EMBL/GenBank/DDBJ databases">
        <title>Genome assembly of Pristionchus species.</title>
        <authorList>
            <person name="Yoshida K."/>
            <person name="Sommer R.J."/>
        </authorList>
    </citation>
    <scope>NUCLEOTIDE SEQUENCE</scope>
    <source>
        <strain evidence="6">RS0144</strain>
    </source>
</reference>
<evidence type="ECO:0000313" key="6">
    <source>
        <dbReference type="EMBL" id="GMT01438.1"/>
    </source>
</evidence>
<protein>
    <submittedName>
        <fullName evidence="6">Uncharacterized protein</fullName>
    </submittedName>
</protein>